<name>A0A4P9ZNK6_9FUNG</name>
<feature type="region of interest" description="Disordered" evidence="1">
    <location>
        <begin position="186"/>
        <end position="214"/>
    </location>
</feature>
<dbReference type="Proteomes" id="UP000268162">
    <property type="component" value="Unassembled WGS sequence"/>
</dbReference>
<keyword evidence="3" id="KW-1185">Reference proteome</keyword>
<proteinExistence type="predicted"/>
<reference evidence="3" key="1">
    <citation type="journal article" date="2018" name="Nat. Microbiol.">
        <title>Leveraging single-cell genomics to expand the fungal tree of life.</title>
        <authorList>
            <person name="Ahrendt S.R."/>
            <person name="Quandt C.A."/>
            <person name="Ciobanu D."/>
            <person name="Clum A."/>
            <person name="Salamov A."/>
            <person name="Andreopoulos B."/>
            <person name="Cheng J.F."/>
            <person name="Woyke T."/>
            <person name="Pelin A."/>
            <person name="Henrissat B."/>
            <person name="Reynolds N.K."/>
            <person name="Benny G.L."/>
            <person name="Smith M.E."/>
            <person name="James T.Y."/>
            <person name="Grigoriev I.V."/>
        </authorList>
    </citation>
    <scope>NUCLEOTIDE SEQUENCE [LARGE SCALE GENOMIC DNA]</scope>
    <source>
        <strain evidence="3">RSA 468</strain>
    </source>
</reference>
<evidence type="ECO:0000313" key="3">
    <source>
        <dbReference type="Proteomes" id="UP000268162"/>
    </source>
</evidence>
<accession>A0A4P9ZNK6</accession>
<dbReference type="AlphaFoldDB" id="A0A4P9ZNK6"/>
<organism evidence="2 3">
    <name type="scientific">Dimargaris cristalligena</name>
    <dbReference type="NCBI Taxonomy" id="215637"/>
    <lineage>
        <taxon>Eukaryota</taxon>
        <taxon>Fungi</taxon>
        <taxon>Fungi incertae sedis</taxon>
        <taxon>Zoopagomycota</taxon>
        <taxon>Kickxellomycotina</taxon>
        <taxon>Dimargaritomycetes</taxon>
        <taxon>Dimargaritales</taxon>
        <taxon>Dimargaritaceae</taxon>
        <taxon>Dimargaris</taxon>
    </lineage>
</organism>
<evidence type="ECO:0000256" key="1">
    <source>
        <dbReference type="SAM" id="MobiDB-lite"/>
    </source>
</evidence>
<sequence>MNALHFLFPCFTGCGEDLEPCRRPLTRRASVHEGLLTTPAPYDPQALPKARPGEGRWETWRRKLVATLGHHTDSVLRRSGYHEHWDDDYAWTSPGQLELPTTLHLHQTGIRRELAQVRQIKELVGWLKSLQPAAELCIQTHRAPDRRETLSLPQRSLLGQLEHNWAQATFLIDLVEQSSLDARNDPHYLAGSLRPSTDSGHPLEASTPHPTSTVDSDLHAFSDDEFTEFIPEDERGGPGNGRPSPALQNAEHMSLLNRLMDYRRIIEEQPNLPVHPTLEQPALAYDLGSSTHLPPILFTVDNLLLLASECKALVASVEATLAELSSL</sequence>
<gene>
    <name evidence="2" type="ORF">BJ085DRAFT_33060</name>
</gene>
<dbReference type="EMBL" id="ML003040">
    <property type="protein sequence ID" value="RKP34873.1"/>
    <property type="molecule type" value="Genomic_DNA"/>
</dbReference>
<evidence type="ECO:0000313" key="2">
    <source>
        <dbReference type="EMBL" id="RKP34873.1"/>
    </source>
</evidence>
<protein>
    <submittedName>
        <fullName evidence="2">Uncharacterized protein</fullName>
    </submittedName>
</protein>